<sequence>MSRDTRRSFTCAETFSPKSARWARWVVCRSTISRCIARPSLRTADAAAKGGGRARRRDGTGQVRAPLPPRPQHRQRPRVGKLGRPGRRHTAGCGYPPVATATAAVEADDHRRRPPPSTPPTVGRWLATPCPPASASGMVSMCTHHGQDALP</sequence>
<proteinExistence type="predicted"/>
<reference evidence="1" key="1">
    <citation type="submission" date="2019-11" db="EMBL/GenBank/DDBJ databases">
        <title>Nori genome reveals adaptations in red seaweeds to the harsh intertidal environment.</title>
        <authorList>
            <person name="Wang D."/>
            <person name="Mao Y."/>
        </authorList>
    </citation>
    <scope>NUCLEOTIDE SEQUENCE</scope>
    <source>
        <tissue evidence="1">Gametophyte</tissue>
    </source>
</reference>
<accession>A0ACC3C6H1</accession>
<dbReference type="EMBL" id="CM020619">
    <property type="protein sequence ID" value="KAK1865580.1"/>
    <property type="molecule type" value="Genomic_DNA"/>
</dbReference>
<evidence type="ECO:0000313" key="2">
    <source>
        <dbReference type="Proteomes" id="UP000798662"/>
    </source>
</evidence>
<name>A0ACC3C6H1_PYRYE</name>
<organism evidence="1 2">
    <name type="scientific">Pyropia yezoensis</name>
    <name type="common">Susabi-nori</name>
    <name type="synonym">Porphyra yezoensis</name>
    <dbReference type="NCBI Taxonomy" id="2788"/>
    <lineage>
        <taxon>Eukaryota</taxon>
        <taxon>Rhodophyta</taxon>
        <taxon>Bangiophyceae</taxon>
        <taxon>Bangiales</taxon>
        <taxon>Bangiaceae</taxon>
        <taxon>Pyropia</taxon>
    </lineage>
</organism>
<keyword evidence="2" id="KW-1185">Reference proteome</keyword>
<gene>
    <name evidence="1" type="ORF">I4F81_008109</name>
</gene>
<comment type="caution">
    <text evidence="1">The sequence shown here is derived from an EMBL/GenBank/DDBJ whole genome shotgun (WGS) entry which is preliminary data.</text>
</comment>
<protein>
    <submittedName>
        <fullName evidence="1">Uncharacterized protein</fullName>
    </submittedName>
</protein>
<dbReference type="Proteomes" id="UP000798662">
    <property type="component" value="Chromosome 2"/>
</dbReference>
<evidence type="ECO:0000313" key="1">
    <source>
        <dbReference type="EMBL" id="KAK1865580.1"/>
    </source>
</evidence>